<dbReference type="Proteomes" id="UP001178461">
    <property type="component" value="Chromosome Z"/>
</dbReference>
<name>A0AA35LD29_9SAUR</name>
<evidence type="ECO:0000313" key="3">
    <source>
        <dbReference type="Proteomes" id="UP001178461"/>
    </source>
</evidence>
<keyword evidence="1" id="KW-0175">Coiled coil</keyword>
<protein>
    <submittedName>
        <fullName evidence="2">Uncharacterized protein</fullName>
    </submittedName>
</protein>
<keyword evidence="3" id="KW-1185">Reference proteome</keyword>
<dbReference type="AlphaFoldDB" id="A0AA35LD29"/>
<proteinExistence type="predicted"/>
<organism evidence="2 3">
    <name type="scientific">Podarcis lilfordi</name>
    <name type="common">Lilford's wall lizard</name>
    <dbReference type="NCBI Taxonomy" id="74358"/>
    <lineage>
        <taxon>Eukaryota</taxon>
        <taxon>Metazoa</taxon>
        <taxon>Chordata</taxon>
        <taxon>Craniata</taxon>
        <taxon>Vertebrata</taxon>
        <taxon>Euteleostomi</taxon>
        <taxon>Lepidosauria</taxon>
        <taxon>Squamata</taxon>
        <taxon>Bifurcata</taxon>
        <taxon>Unidentata</taxon>
        <taxon>Episquamata</taxon>
        <taxon>Laterata</taxon>
        <taxon>Lacertibaenia</taxon>
        <taxon>Lacertidae</taxon>
        <taxon>Podarcis</taxon>
    </lineage>
</organism>
<evidence type="ECO:0000313" key="2">
    <source>
        <dbReference type="EMBL" id="CAI5793439.1"/>
    </source>
</evidence>
<evidence type="ECO:0000256" key="1">
    <source>
        <dbReference type="SAM" id="Coils"/>
    </source>
</evidence>
<dbReference type="EMBL" id="OX395140">
    <property type="protein sequence ID" value="CAI5793439.1"/>
    <property type="molecule type" value="Genomic_DNA"/>
</dbReference>
<gene>
    <name evidence="2" type="ORF">PODLI_1B031260</name>
</gene>
<sequence length="116" mass="13803">MKEQLSKTLEKLNEMEQLREKLKASKSRIEAELMDMLTITQKLHEQEEAMTDLIQERDYLKDKLNSLQAERDLISKEMQEAKSMVQQIRERSLELAQVFESKEEQSQTERNTQQQS</sequence>
<reference evidence="2" key="1">
    <citation type="submission" date="2022-12" db="EMBL/GenBank/DDBJ databases">
        <authorList>
            <person name="Alioto T."/>
            <person name="Alioto T."/>
            <person name="Gomez Garrido J."/>
        </authorList>
    </citation>
    <scope>NUCLEOTIDE SEQUENCE</scope>
</reference>
<accession>A0AA35LD29</accession>
<feature type="coiled-coil region" evidence="1">
    <location>
        <begin position="5"/>
        <end position="91"/>
    </location>
</feature>